<organism evidence="9 10">
    <name type="scientific">Hydra vulgaris</name>
    <name type="common">Hydra</name>
    <name type="synonym">Hydra attenuata</name>
    <dbReference type="NCBI Taxonomy" id="6087"/>
    <lineage>
        <taxon>Eukaryota</taxon>
        <taxon>Metazoa</taxon>
        <taxon>Cnidaria</taxon>
        <taxon>Hydrozoa</taxon>
        <taxon>Hydroidolina</taxon>
        <taxon>Anthoathecata</taxon>
        <taxon>Aplanulata</taxon>
        <taxon>Hydridae</taxon>
        <taxon>Hydra</taxon>
    </lineage>
</organism>
<evidence type="ECO:0000256" key="6">
    <source>
        <dbReference type="ARBA" id="ARBA00037985"/>
    </source>
</evidence>
<keyword evidence="4" id="KW-0496">Mitochondrion</keyword>
<evidence type="ECO:0000256" key="7">
    <source>
        <dbReference type="ARBA" id="ARBA00039442"/>
    </source>
</evidence>
<dbReference type="Pfam" id="PF07147">
    <property type="entry name" value="PDCD9"/>
    <property type="match status" value="1"/>
</dbReference>
<protein>
    <recommendedName>
        <fullName evidence="7">Large ribosomal subunit protein mL37</fullName>
    </recommendedName>
    <alternativeName>
        <fullName evidence="8">39S ribosomal protein L37, mitochondrial</fullName>
    </alternativeName>
</protein>
<name>A0ABM4CQ83_HYDVU</name>
<keyword evidence="9" id="KW-1185">Reference proteome</keyword>
<evidence type="ECO:0000256" key="8">
    <source>
        <dbReference type="ARBA" id="ARBA00041617"/>
    </source>
</evidence>
<reference evidence="10" key="1">
    <citation type="submission" date="2025-08" db="UniProtKB">
        <authorList>
            <consortium name="RefSeq"/>
        </authorList>
    </citation>
    <scope>IDENTIFICATION</scope>
</reference>
<evidence type="ECO:0000256" key="5">
    <source>
        <dbReference type="ARBA" id="ARBA00023274"/>
    </source>
</evidence>
<evidence type="ECO:0000256" key="1">
    <source>
        <dbReference type="ARBA" id="ARBA00004173"/>
    </source>
</evidence>
<evidence type="ECO:0000313" key="10">
    <source>
        <dbReference type="RefSeq" id="XP_065664012.1"/>
    </source>
</evidence>
<comment type="similarity">
    <text evidence="6">Belongs to the mitochondrion-specific ribosomal protein mL37 family.</text>
</comment>
<gene>
    <name evidence="10" type="primary">LOC101237755</name>
</gene>
<keyword evidence="5" id="KW-0687">Ribonucleoprotein</keyword>
<dbReference type="GeneID" id="101237755"/>
<dbReference type="InterPro" id="IPR010793">
    <property type="entry name" value="Ribosomal_mL37/mL65"/>
</dbReference>
<dbReference type="InterPro" id="IPR052482">
    <property type="entry name" value="mtLSU_mL37"/>
</dbReference>
<proteinExistence type="inferred from homology"/>
<keyword evidence="3" id="KW-0689">Ribosomal protein</keyword>
<sequence>MLNRSVHSLFRCNAFISKRYIQSVYTINPKTKAQEQEKQACYLTKTIIKPGLPEVYSGKNALIPESDRLPMIASIKNCVIETNLFQREEKLKLTKWTGDRSKLRLTHKHHHSLSAPLLLNIFKVIWGSKCSRDAGLLSKNFSYRPDIAAPWERLGQKLQVTGKIGQLVSGNSLLPLFTENISSSSNEILKWDDVISPFFDLHTYETKFLPRSGFHKGSPYPCPQTLLINNPFNWYTRYTTGQAIFYSFAHSLAFALNNGEEMGKDLQSPIPFQCISFDGETFTFVCYQLNTLNFKDDSGTKNFAWISSENKLYDNVREEIFPKDFVCKDKPSDCIEYIGKRVSLTDFNRKRLSESFEDEHIMQVFIDGYNNEAANMFLEFIFNTNNKALNIQTCT</sequence>
<dbReference type="Proteomes" id="UP001652625">
    <property type="component" value="Chromosome 10"/>
</dbReference>
<keyword evidence="2" id="KW-0809">Transit peptide</keyword>
<evidence type="ECO:0000256" key="2">
    <source>
        <dbReference type="ARBA" id="ARBA00022946"/>
    </source>
</evidence>
<dbReference type="RefSeq" id="XP_065664012.1">
    <property type="nucleotide sequence ID" value="XM_065807940.1"/>
</dbReference>
<accession>A0ABM4CQ83</accession>
<dbReference type="PANTHER" id="PTHR15889:SF2">
    <property type="entry name" value="LARGE RIBOSOMAL SUBUNIT PROTEIN ML37"/>
    <property type="match status" value="1"/>
</dbReference>
<evidence type="ECO:0000256" key="4">
    <source>
        <dbReference type="ARBA" id="ARBA00023128"/>
    </source>
</evidence>
<dbReference type="PANTHER" id="PTHR15889">
    <property type="entry name" value="MITOCHONDRIAL RIBOSOMAL PROTEIN L37"/>
    <property type="match status" value="1"/>
</dbReference>
<comment type="subcellular location">
    <subcellularLocation>
        <location evidence="1">Mitochondrion</location>
    </subcellularLocation>
</comment>
<evidence type="ECO:0000256" key="3">
    <source>
        <dbReference type="ARBA" id="ARBA00022980"/>
    </source>
</evidence>
<evidence type="ECO:0000313" key="9">
    <source>
        <dbReference type="Proteomes" id="UP001652625"/>
    </source>
</evidence>